<dbReference type="PROSITE" id="PS51186">
    <property type="entry name" value="GNAT"/>
    <property type="match status" value="1"/>
</dbReference>
<sequence>MTIRQCTEGDIEAVAQLCARACSDDALIGHLMHPHRKEYPDDFVQYFYSRISRNLHDSARCHIVTVESKETQEIITGYADWLRCDDGLEGPLRVSANAGQERLQNRAANPAFADVIERAESYTKHYWTGSRARTWLLDFLMVDPCHQRKGFGRQLVNFGLELAKRDGTCASVIASETGYLLYVSCGFKPVGWMQEGEGNPLRDLPGGQILFNEDTGRRISPKRPIWYLQLLWTFLHQWLSTVVVVTAVIVST</sequence>
<dbReference type="InterPro" id="IPR016181">
    <property type="entry name" value="Acyl_CoA_acyltransferase"/>
</dbReference>
<dbReference type="SUPFAM" id="SSF55729">
    <property type="entry name" value="Acyl-CoA N-acyltransferases (Nat)"/>
    <property type="match status" value="1"/>
</dbReference>
<dbReference type="PANTHER" id="PTHR42791:SF16">
    <property type="entry name" value="N-ACETYLTRANSFERASE DOMAIN-CONTAINING PROTEIN"/>
    <property type="match status" value="1"/>
</dbReference>
<comment type="caution">
    <text evidence="3">The sequence shown here is derived from an EMBL/GenBank/DDBJ whole genome shotgun (WGS) entry which is preliminary data.</text>
</comment>
<protein>
    <recommendedName>
        <fullName evidence="2">N-acetyltransferase domain-containing protein</fullName>
    </recommendedName>
</protein>
<name>A0AB34KIQ1_9PEZI</name>
<evidence type="ECO:0000259" key="2">
    <source>
        <dbReference type="PROSITE" id="PS51186"/>
    </source>
</evidence>
<keyword evidence="1" id="KW-1133">Transmembrane helix</keyword>
<dbReference type="GeneID" id="96008374"/>
<feature type="domain" description="N-acetyltransferase" evidence="2">
    <location>
        <begin position="61"/>
        <end position="206"/>
    </location>
</feature>
<proteinExistence type="predicted"/>
<dbReference type="AlphaFoldDB" id="A0AB34KIQ1"/>
<dbReference type="RefSeq" id="XP_069227776.1">
    <property type="nucleotide sequence ID" value="XM_069375536.1"/>
</dbReference>
<accession>A0AB34KIQ1</accession>
<keyword evidence="1" id="KW-0472">Membrane</keyword>
<reference evidence="3 4" key="1">
    <citation type="journal article" date="2020" name="Microbiol. Resour. Announc.">
        <title>Draft Genome Sequence of a Cladosporium Species Isolated from the Mesophotic Ascidian Didemnum maculosum.</title>
        <authorList>
            <person name="Gioti A."/>
            <person name="Siaperas R."/>
            <person name="Nikolaivits E."/>
            <person name="Le Goff G."/>
            <person name="Ouazzani J."/>
            <person name="Kotoulas G."/>
            <person name="Topakas E."/>
        </authorList>
    </citation>
    <scope>NUCLEOTIDE SEQUENCE [LARGE SCALE GENOMIC DNA]</scope>
    <source>
        <strain evidence="3 4">TM138-S3</strain>
    </source>
</reference>
<dbReference type="Proteomes" id="UP000803884">
    <property type="component" value="Unassembled WGS sequence"/>
</dbReference>
<keyword evidence="4" id="KW-1185">Reference proteome</keyword>
<dbReference type="CDD" id="cd04301">
    <property type="entry name" value="NAT_SF"/>
    <property type="match status" value="1"/>
</dbReference>
<evidence type="ECO:0000256" key="1">
    <source>
        <dbReference type="SAM" id="Phobius"/>
    </source>
</evidence>
<dbReference type="GO" id="GO:0016747">
    <property type="term" value="F:acyltransferase activity, transferring groups other than amino-acyl groups"/>
    <property type="evidence" value="ECO:0007669"/>
    <property type="project" value="InterPro"/>
</dbReference>
<dbReference type="Gene3D" id="3.40.630.30">
    <property type="match status" value="1"/>
</dbReference>
<dbReference type="PANTHER" id="PTHR42791">
    <property type="entry name" value="GNAT FAMILY ACETYLTRANSFERASE"/>
    <property type="match status" value="1"/>
</dbReference>
<evidence type="ECO:0000313" key="3">
    <source>
        <dbReference type="EMBL" id="KAL1584670.1"/>
    </source>
</evidence>
<dbReference type="InterPro" id="IPR000182">
    <property type="entry name" value="GNAT_dom"/>
</dbReference>
<dbReference type="InterPro" id="IPR052523">
    <property type="entry name" value="Trichothecene_AcTrans"/>
</dbReference>
<evidence type="ECO:0000313" key="4">
    <source>
        <dbReference type="Proteomes" id="UP000803884"/>
    </source>
</evidence>
<organism evidence="3 4">
    <name type="scientific">Cladosporium halotolerans</name>
    <dbReference type="NCBI Taxonomy" id="1052096"/>
    <lineage>
        <taxon>Eukaryota</taxon>
        <taxon>Fungi</taxon>
        <taxon>Dikarya</taxon>
        <taxon>Ascomycota</taxon>
        <taxon>Pezizomycotina</taxon>
        <taxon>Dothideomycetes</taxon>
        <taxon>Dothideomycetidae</taxon>
        <taxon>Cladosporiales</taxon>
        <taxon>Cladosporiaceae</taxon>
        <taxon>Cladosporium</taxon>
    </lineage>
</organism>
<dbReference type="Pfam" id="PF13508">
    <property type="entry name" value="Acetyltransf_7"/>
    <property type="match status" value="1"/>
</dbReference>
<dbReference type="EMBL" id="JAAQHG020000024">
    <property type="protein sequence ID" value="KAL1584670.1"/>
    <property type="molecule type" value="Genomic_DNA"/>
</dbReference>
<feature type="transmembrane region" description="Helical" evidence="1">
    <location>
        <begin position="225"/>
        <end position="250"/>
    </location>
</feature>
<keyword evidence="1" id="KW-0812">Transmembrane</keyword>
<gene>
    <name evidence="3" type="ORF">WHR41_06931</name>
</gene>